<feature type="transmembrane region" description="Helical" evidence="2">
    <location>
        <begin position="112"/>
        <end position="137"/>
    </location>
</feature>
<keyword evidence="2" id="KW-0812">Transmembrane</keyword>
<gene>
    <name evidence="3" type="ORF">EYF80_054815</name>
</gene>
<evidence type="ECO:0000313" key="3">
    <source>
        <dbReference type="EMBL" id="TNN35028.1"/>
    </source>
</evidence>
<keyword evidence="2" id="KW-0472">Membrane</keyword>
<organism evidence="3 4">
    <name type="scientific">Liparis tanakae</name>
    <name type="common">Tanaka's snailfish</name>
    <dbReference type="NCBI Taxonomy" id="230148"/>
    <lineage>
        <taxon>Eukaryota</taxon>
        <taxon>Metazoa</taxon>
        <taxon>Chordata</taxon>
        <taxon>Craniata</taxon>
        <taxon>Vertebrata</taxon>
        <taxon>Euteleostomi</taxon>
        <taxon>Actinopterygii</taxon>
        <taxon>Neopterygii</taxon>
        <taxon>Teleostei</taxon>
        <taxon>Neoteleostei</taxon>
        <taxon>Acanthomorphata</taxon>
        <taxon>Eupercaria</taxon>
        <taxon>Perciformes</taxon>
        <taxon>Cottioidei</taxon>
        <taxon>Cottales</taxon>
        <taxon>Liparidae</taxon>
        <taxon>Liparis</taxon>
    </lineage>
</organism>
<reference evidence="3 4" key="1">
    <citation type="submission" date="2019-03" db="EMBL/GenBank/DDBJ databases">
        <title>First draft genome of Liparis tanakae, snailfish: a comprehensive survey of snailfish specific genes.</title>
        <authorList>
            <person name="Kim W."/>
            <person name="Song I."/>
            <person name="Jeong J.-H."/>
            <person name="Kim D."/>
            <person name="Kim S."/>
            <person name="Ryu S."/>
            <person name="Song J.Y."/>
            <person name="Lee S.K."/>
        </authorList>
    </citation>
    <scope>NUCLEOTIDE SEQUENCE [LARGE SCALE GENOMIC DNA]</scope>
    <source>
        <tissue evidence="3">Muscle</tissue>
    </source>
</reference>
<sequence length="185" mass="19698">MEEGLRLTSDPCPLILRTIKQKGQRRREPASRAAFTFTGAPRPPPRALRPRSGPPSSGAASTPFSSGRAAGEPQTRIRTAAGSPAEGAVRGGQVTRATAAAPPAPPAGGGAAFAGFPLALLLPVLPVLLVLLVRWILRERLPPAHRLPRRLQSIQMTRARRICSAVACMVETNGTVKVNRRQQQQ</sequence>
<accession>A0A4Z2F1W0</accession>
<evidence type="ECO:0000313" key="4">
    <source>
        <dbReference type="Proteomes" id="UP000314294"/>
    </source>
</evidence>
<proteinExistence type="predicted"/>
<dbReference type="AlphaFoldDB" id="A0A4Z2F1W0"/>
<keyword evidence="2" id="KW-1133">Transmembrane helix</keyword>
<protein>
    <submittedName>
        <fullName evidence="3">Uncharacterized protein</fullName>
    </submittedName>
</protein>
<keyword evidence="4" id="KW-1185">Reference proteome</keyword>
<evidence type="ECO:0000256" key="2">
    <source>
        <dbReference type="SAM" id="Phobius"/>
    </source>
</evidence>
<feature type="compositionally biased region" description="Low complexity" evidence="1">
    <location>
        <begin position="50"/>
        <end position="67"/>
    </location>
</feature>
<dbReference type="Proteomes" id="UP000314294">
    <property type="component" value="Unassembled WGS sequence"/>
</dbReference>
<evidence type="ECO:0000256" key="1">
    <source>
        <dbReference type="SAM" id="MobiDB-lite"/>
    </source>
</evidence>
<name>A0A4Z2F1W0_9TELE</name>
<dbReference type="EMBL" id="SRLO01001846">
    <property type="protein sequence ID" value="TNN35028.1"/>
    <property type="molecule type" value="Genomic_DNA"/>
</dbReference>
<comment type="caution">
    <text evidence="3">The sequence shown here is derived from an EMBL/GenBank/DDBJ whole genome shotgun (WGS) entry which is preliminary data.</text>
</comment>
<feature type="region of interest" description="Disordered" evidence="1">
    <location>
        <begin position="18"/>
        <end position="107"/>
    </location>
</feature>